<dbReference type="InterPro" id="IPR036196">
    <property type="entry name" value="Ptyr_pPase_sf"/>
</dbReference>
<name>A0A1H5WHF6_9GAMM</name>
<dbReference type="GO" id="GO:0004725">
    <property type="term" value="F:protein tyrosine phosphatase activity"/>
    <property type="evidence" value="ECO:0007669"/>
    <property type="project" value="UniProtKB-EC"/>
</dbReference>
<dbReference type="Proteomes" id="UP000236745">
    <property type="component" value="Unassembled WGS sequence"/>
</dbReference>
<evidence type="ECO:0000256" key="3">
    <source>
        <dbReference type="ARBA" id="ARBA00022801"/>
    </source>
</evidence>
<dbReference type="EC" id="3.1.3.48" evidence="2"/>
<gene>
    <name evidence="7" type="ORF">SAMN05444390_1011045</name>
</gene>
<comment type="similarity">
    <text evidence="1">Belongs to the low molecular weight phosphotyrosine protein phosphatase family.</text>
</comment>
<dbReference type="InterPro" id="IPR023485">
    <property type="entry name" value="Ptyr_pPase"/>
</dbReference>
<keyword evidence="8" id="KW-1185">Reference proteome</keyword>
<dbReference type="AlphaFoldDB" id="A0A1H5WHF6"/>
<dbReference type="SUPFAM" id="SSF52788">
    <property type="entry name" value="Phosphotyrosine protein phosphatases I"/>
    <property type="match status" value="1"/>
</dbReference>
<dbReference type="Gene3D" id="3.40.50.2300">
    <property type="match status" value="1"/>
</dbReference>
<evidence type="ECO:0000313" key="7">
    <source>
        <dbReference type="EMBL" id="SEF98726.1"/>
    </source>
</evidence>
<evidence type="ECO:0000313" key="8">
    <source>
        <dbReference type="Proteomes" id="UP000236745"/>
    </source>
</evidence>
<evidence type="ECO:0000256" key="5">
    <source>
        <dbReference type="PIRSR" id="PIRSR617867-1"/>
    </source>
</evidence>
<evidence type="ECO:0000259" key="6">
    <source>
        <dbReference type="SMART" id="SM00226"/>
    </source>
</evidence>
<accession>A0A1H5WHF6</accession>
<dbReference type="InterPro" id="IPR050438">
    <property type="entry name" value="LMW_PTPase"/>
</dbReference>
<dbReference type="PRINTS" id="PR00719">
    <property type="entry name" value="LMWPTPASE"/>
</dbReference>
<dbReference type="SMART" id="SM00226">
    <property type="entry name" value="LMWPc"/>
    <property type="match status" value="1"/>
</dbReference>
<dbReference type="Pfam" id="PF01451">
    <property type="entry name" value="LMWPc"/>
    <property type="match status" value="1"/>
</dbReference>
<reference evidence="7 8" key="1">
    <citation type="submission" date="2016-10" db="EMBL/GenBank/DDBJ databases">
        <authorList>
            <person name="de Groot N.N."/>
        </authorList>
    </citation>
    <scope>NUCLEOTIDE SEQUENCE [LARGE SCALE GENOMIC DNA]</scope>
    <source>
        <strain evidence="7 8">DSM 22012</strain>
    </source>
</reference>
<feature type="active site" description="Proton donor" evidence="5">
    <location>
        <position position="127"/>
    </location>
</feature>
<dbReference type="PANTHER" id="PTHR11717">
    <property type="entry name" value="LOW MOLECULAR WEIGHT PROTEIN TYROSINE PHOSPHATASE"/>
    <property type="match status" value="1"/>
</dbReference>
<dbReference type="OrthoDB" id="9784339at2"/>
<feature type="domain" description="Phosphotyrosine protein phosphatase I" evidence="6">
    <location>
        <begin position="4"/>
        <end position="154"/>
    </location>
</feature>
<dbReference type="EMBL" id="FNVQ01000001">
    <property type="protein sequence ID" value="SEF98726.1"/>
    <property type="molecule type" value="Genomic_DNA"/>
</dbReference>
<protein>
    <recommendedName>
        <fullName evidence="2">protein-tyrosine-phosphatase</fullName>
        <ecNumber evidence="2">3.1.3.48</ecNumber>
    </recommendedName>
</protein>
<dbReference type="PANTHER" id="PTHR11717:SF7">
    <property type="entry name" value="LOW MOLECULAR WEIGHT PHOSPHOTYROSINE PROTEIN PHOSPHATASE"/>
    <property type="match status" value="1"/>
</dbReference>
<evidence type="ECO:0000256" key="1">
    <source>
        <dbReference type="ARBA" id="ARBA00011063"/>
    </source>
</evidence>
<dbReference type="InterPro" id="IPR017867">
    <property type="entry name" value="Tyr_phospatase_low_mol_wt"/>
</dbReference>
<keyword evidence="3" id="KW-0378">Hydrolase</keyword>
<feature type="active site" description="Nucleophile" evidence="5">
    <location>
        <position position="10"/>
    </location>
</feature>
<sequence length="161" mass="17748">MRNAAVLFVCLGNICRSPTAEGVFRRKLAEHPRLQAMLEVDSAGTAAYHVGEAPDRRSTAVAARRGYDLTLLRARAVEPEDFARYDYVLAMDSQNLSNLRAVCPAEFEGHLGLFLDFAGQSGAEVPDPYYTDGDRGFEEVLDLVEAASEGLIKHLQAELFR</sequence>
<dbReference type="CDD" id="cd16343">
    <property type="entry name" value="LMWPTP"/>
    <property type="match status" value="1"/>
</dbReference>
<organism evidence="7 8">
    <name type="scientific">Marinobacterium lutimaris</name>
    <dbReference type="NCBI Taxonomy" id="568106"/>
    <lineage>
        <taxon>Bacteria</taxon>
        <taxon>Pseudomonadati</taxon>
        <taxon>Pseudomonadota</taxon>
        <taxon>Gammaproteobacteria</taxon>
        <taxon>Oceanospirillales</taxon>
        <taxon>Oceanospirillaceae</taxon>
        <taxon>Marinobacterium</taxon>
    </lineage>
</organism>
<evidence type="ECO:0000256" key="4">
    <source>
        <dbReference type="ARBA" id="ARBA00022912"/>
    </source>
</evidence>
<keyword evidence="4" id="KW-0904">Protein phosphatase</keyword>
<dbReference type="RefSeq" id="WP_104001985.1">
    <property type="nucleotide sequence ID" value="NZ_FNVQ01000001.1"/>
</dbReference>
<proteinExistence type="inferred from homology"/>
<feature type="active site" evidence="5">
    <location>
        <position position="16"/>
    </location>
</feature>
<evidence type="ECO:0000256" key="2">
    <source>
        <dbReference type="ARBA" id="ARBA00013064"/>
    </source>
</evidence>